<protein>
    <submittedName>
        <fullName evidence="2">Uncharacterized protein</fullName>
    </submittedName>
</protein>
<name>A0AAV4XPT0_CAEEX</name>
<organism evidence="2 3">
    <name type="scientific">Caerostris extrusa</name>
    <name type="common">Bark spider</name>
    <name type="synonym">Caerostris bankana</name>
    <dbReference type="NCBI Taxonomy" id="172846"/>
    <lineage>
        <taxon>Eukaryota</taxon>
        <taxon>Metazoa</taxon>
        <taxon>Ecdysozoa</taxon>
        <taxon>Arthropoda</taxon>
        <taxon>Chelicerata</taxon>
        <taxon>Arachnida</taxon>
        <taxon>Araneae</taxon>
        <taxon>Araneomorphae</taxon>
        <taxon>Entelegynae</taxon>
        <taxon>Araneoidea</taxon>
        <taxon>Araneidae</taxon>
        <taxon>Caerostris</taxon>
    </lineage>
</organism>
<evidence type="ECO:0000256" key="1">
    <source>
        <dbReference type="SAM" id="MobiDB-lite"/>
    </source>
</evidence>
<dbReference type="EMBL" id="BPLR01000630">
    <property type="protein sequence ID" value="GIY96155.1"/>
    <property type="molecule type" value="Genomic_DNA"/>
</dbReference>
<keyword evidence="3" id="KW-1185">Reference proteome</keyword>
<proteinExistence type="predicted"/>
<evidence type="ECO:0000313" key="2">
    <source>
        <dbReference type="EMBL" id="GIY96155.1"/>
    </source>
</evidence>
<feature type="region of interest" description="Disordered" evidence="1">
    <location>
        <begin position="1"/>
        <end position="24"/>
    </location>
</feature>
<comment type="caution">
    <text evidence="2">The sequence shown here is derived from an EMBL/GenBank/DDBJ whole genome shotgun (WGS) entry which is preliminary data.</text>
</comment>
<feature type="compositionally biased region" description="Polar residues" evidence="1">
    <location>
        <begin position="54"/>
        <end position="63"/>
    </location>
</feature>
<accession>A0AAV4XPT0</accession>
<feature type="region of interest" description="Disordered" evidence="1">
    <location>
        <begin position="53"/>
        <end position="73"/>
    </location>
</feature>
<dbReference type="Proteomes" id="UP001054945">
    <property type="component" value="Unassembled WGS sequence"/>
</dbReference>
<sequence length="88" mass="9570">MPGCQRAPRTHAQSHPQGRRAAAVPLDSEELLWTSGAKGRSTHALRICDGVPNWRTSPKTKPSVSIGRKGKKSHYAGLEKGQIVGTWE</sequence>
<gene>
    <name evidence="2" type="ORF">CEXT_146141</name>
</gene>
<reference evidence="2 3" key="1">
    <citation type="submission" date="2021-06" db="EMBL/GenBank/DDBJ databases">
        <title>Caerostris extrusa draft genome.</title>
        <authorList>
            <person name="Kono N."/>
            <person name="Arakawa K."/>
        </authorList>
    </citation>
    <scope>NUCLEOTIDE SEQUENCE [LARGE SCALE GENOMIC DNA]</scope>
</reference>
<evidence type="ECO:0000313" key="3">
    <source>
        <dbReference type="Proteomes" id="UP001054945"/>
    </source>
</evidence>
<dbReference type="AlphaFoldDB" id="A0AAV4XPT0"/>